<name>A0A9W6ZKD4_9STRA</name>
<evidence type="ECO:0000313" key="3">
    <source>
        <dbReference type="Proteomes" id="UP001162640"/>
    </source>
</evidence>
<feature type="region of interest" description="Disordered" evidence="1">
    <location>
        <begin position="1"/>
        <end position="56"/>
    </location>
</feature>
<dbReference type="EMBL" id="BLQM01000048">
    <property type="protein sequence ID" value="GMH55992.1"/>
    <property type="molecule type" value="Genomic_DNA"/>
</dbReference>
<dbReference type="Proteomes" id="UP001162640">
    <property type="component" value="Unassembled WGS sequence"/>
</dbReference>
<gene>
    <name evidence="2" type="ORF">TL16_g02035</name>
</gene>
<feature type="compositionally biased region" description="Low complexity" evidence="1">
    <location>
        <begin position="18"/>
        <end position="39"/>
    </location>
</feature>
<protein>
    <submittedName>
        <fullName evidence="2">Uncharacterized protein</fullName>
    </submittedName>
</protein>
<feature type="compositionally biased region" description="Low complexity" evidence="1">
    <location>
        <begin position="47"/>
        <end position="56"/>
    </location>
</feature>
<comment type="caution">
    <text evidence="2">The sequence shown here is derived from an EMBL/GenBank/DDBJ whole genome shotgun (WGS) entry which is preliminary data.</text>
</comment>
<sequence>MPKHNPDDEEHIQLLKLDSSPASSSSSDSDTETSSSTSSNLNRRVPSHLSSSHLSSSTYEIDGEAYSHSDLHPSTYSEICAVGRSYKQILLMTIVATIAIAAGSIHLTNHDHNGDGSYRTNAMGESGVNYNILNKNHGMYGQRYIPQPHDQSRLSLLYRNAISTISPSTDDPTGGLSAPPVYIQNLYKGDIFGHKPLPERFYSGIHIGLSNYDVSTFVDSFINNSNEPPSSHDYVDQLKSALESYTDPANLDTHFFPPTSTHEWTLHTNTTETKIAEGIVLFFSFSDMAENHVMTTTKSKDNSMEIHDFTAVTDMVEVLARALQCLTVHVWFPNQFGREVSDNLHVNIIQEVKPIRSGLQVLKSSGAVWLRDDPF</sequence>
<accession>A0A9W6ZKD4</accession>
<evidence type="ECO:0000313" key="2">
    <source>
        <dbReference type="EMBL" id="GMH55992.1"/>
    </source>
</evidence>
<reference evidence="3" key="1">
    <citation type="journal article" date="2023" name="Commun. Biol.">
        <title>Genome analysis of Parmales, the sister group of diatoms, reveals the evolutionary specialization of diatoms from phago-mixotrophs to photoautotrophs.</title>
        <authorList>
            <person name="Ban H."/>
            <person name="Sato S."/>
            <person name="Yoshikawa S."/>
            <person name="Yamada K."/>
            <person name="Nakamura Y."/>
            <person name="Ichinomiya M."/>
            <person name="Sato N."/>
            <person name="Blanc-Mathieu R."/>
            <person name="Endo H."/>
            <person name="Kuwata A."/>
            <person name="Ogata H."/>
        </authorList>
    </citation>
    <scope>NUCLEOTIDE SEQUENCE [LARGE SCALE GENOMIC DNA]</scope>
</reference>
<evidence type="ECO:0000256" key="1">
    <source>
        <dbReference type="SAM" id="MobiDB-lite"/>
    </source>
</evidence>
<dbReference type="AlphaFoldDB" id="A0A9W6ZKD4"/>
<organism evidence="2 3">
    <name type="scientific">Triparma laevis f. inornata</name>
    <dbReference type="NCBI Taxonomy" id="1714386"/>
    <lineage>
        <taxon>Eukaryota</taxon>
        <taxon>Sar</taxon>
        <taxon>Stramenopiles</taxon>
        <taxon>Ochrophyta</taxon>
        <taxon>Bolidophyceae</taxon>
        <taxon>Parmales</taxon>
        <taxon>Triparmaceae</taxon>
        <taxon>Triparma</taxon>
    </lineage>
</organism>
<proteinExistence type="predicted"/>